<evidence type="ECO:0000256" key="5">
    <source>
        <dbReference type="ARBA" id="ARBA00022840"/>
    </source>
</evidence>
<dbReference type="Pfam" id="PF01293">
    <property type="entry name" value="PEPCK_ATP"/>
    <property type="match status" value="1"/>
</dbReference>
<dbReference type="Gene3D" id="3.40.449.10">
    <property type="entry name" value="Phosphoenolpyruvate Carboxykinase, domain 1"/>
    <property type="match status" value="1"/>
</dbReference>
<evidence type="ECO:0000256" key="8">
    <source>
        <dbReference type="SAM" id="MobiDB-lite"/>
    </source>
</evidence>
<organism evidence="9 10">
    <name type="scientific">Ceratodon purpureus</name>
    <name type="common">Fire moss</name>
    <name type="synonym">Dicranum purpureum</name>
    <dbReference type="NCBI Taxonomy" id="3225"/>
    <lineage>
        <taxon>Eukaryota</taxon>
        <taxon>Viridiplantae</taxon>
        <taxon>Streptophyta</taxon>
        <taxon>Embryophyta</taxon>
        <taxon>Bryophyta</taxon>
        <taxon>Bryophytina</taxon>
        <taxon>Bryopsida</taxon>
        <taxon>Dicranidae</taxon>
        <taxon>Pseudoditrichales</taxon>
        <taxon>Ditrichaceae</taxon>
        <taxon>Ceratodon</taxon>
    </lineage>
</organism>
<keyword evidence="4" id="KW-0547">Nucleotide-binding</keyword>
<gene>
    <name evidence="9" type="ORF">KC19_5G192900</name>
</gene>
<comment type="catalytic activity">
    <reaction evidence="7">
        <text>oxaloacetate + ATP = phosphoenolpyruvate + ADP + CO2</text>
        <dbReference type="Rhea" id="RHEA:18617"/>
        <dbReference type="ChEBI" id="CHEBI:16452"/>
        <dbReference type="ChEBI" id="CHEBI:16526"/>
        <dbReference type="ChEBI" id="CHEBI:30616"/>
        <dbReference type="ChEBI" id="CHEBI:58702"/>
        <dbReference type="ChEBI" id="CHEBI:456216"/>
        <dbReference type="EC" id="4.1.1.49"/>
    </reaction>
</comment>
<sequence>MLEIIHQTFVCEGSGFGDVEEGEDRVCRSRSQPKSDPPRQGLRIATIVVRHRHQGGRFVMRRVAVQRLARLSTRYTHASAPLSAAPAAAVDKSTEAATGQAQQIVFPREGPGVNYALNWALCAKGVAPKGEAFRNLRESELRNLNAAIPEPKKTTTVYARGSYSAGATAISKPHFNRLYKEVTASLTSSQKLYVHDGAIGSSPRSDAKVRTISDNPSSALLFRSILEPAPTRQVSQHEFPFTVYIASNYSPSDVGSVGLANEDKEAFVVIDYDRSAMILGGSAFTDVETVKKALAALTAPSILSRDALPLSARLLVQGGATVVVFAPESVIQKNAGLLNASVSPDLGLVWTKEGVARLFASKEDGAPNLYKAPSSVVLVTADSTGAVPEISKVTPEKAGALFVAGYNGEDFQPGYQAGPGSVDPVELAKGFTAMLESTNIPAFLVNASVLAEHDLLNYIESTVTEKLPKSKGKKPSESAGTGQSNTARVSGSKKPE</sequence>
<reference evidence="9" key="1">
    <citation type="submission" date="2020-06" db="EMBL/GenBank/DDBJ databases">
        <title>WGS assembly of Ceratodon purpureus strain R40.</title>
        <authorList>
            <person name="Carey S.B."/>
            <person name="Jenkins J."/>
            <person name="Shu S."/>
            <person name="Lovell J.T."/>
            <person name="Sreedasyam A."/>
            <person name="Maumus F."/>
            <person name="Tiley G.P."/>
            <person name="Fernandez-Pozo N."/>
            <person name="Barry K."/>
            <person name="Chen C."/>
            <person name="Wang M."/>
            <person name="Lipzen A."/>
            <person name="Daum C."/>
            <person name="Saski C.A."/>
            <person name="Payton A.C."/>
            <person name="Mcbreen J.C."/>
            <person name="Conrad R.E."/>
            <person name="Kollar L.M."/>
            <person name="Olsson S."/>
            <person name="Huttunen S."/>
            <person name="Landis J.B."/>
            <person name="Wickett N.J."/>
            <person name="Johnson M.G."/>
            <person name="Rensing S.A."/>
            <person name="Grimwood J."/>
            <person name="Schmutz J."/>
            <person name="Mcdaniel S.F."/>
        </authorList>
    </citation>
    <scope>NUCLEOTIDE SEQUENCE</scope>
    <source>
        <strain evidence="9">R40</strain>
    </source>
</reference>
<evidence type="ECO:0000256" key="6">
    <source>
        <dbReference type="ARBA" id="ARBA00023239"/>
    </source>
</evidence>
<evidence type="ECO:0000256" key="1">
    <source>
        <dbReference type="ARBA" id="ARBA00004742"/>
    </source>
</evidence>
<evidence type="ECO:0000256" key="7">
    <source>
        <dbReference type="ARBA" id="ARBA00047371"/>
    </source>
</evidence>
<keyword evidence="5" id="KW-0067">ATP-binding</keyword>
<dbReference type="EMBL" id="CM026425">
    <property type="protein sequence ID" value="KAG0577937.1"/>
    <property type="molecule type" value="Genomic_DNA"/>
</dbReference>
<feature type="region of interest" description="Disordered" evidence="8">
    <location>
        <begin position="464"/>
        <end position="496"/>
    </location>
</feature>
<evidence type="ECO:0000313" key="9">
    <source>
        <dbReference type="EMBL" id="KAG0577937.1"/>
    </source>
</evidence>
<dbReference type="Proteomes" id="UP000822688">
    <property type="component" value="Chromosome 5"/>
</dbReference>
<dbReference type="SUPFAM" id="SSF53795">
    <property type="entry name" value="PEP carboxykinase-like"/>
    <property type="match status" value="1"/>
</dbReference>
<name>A0A8T0I4F9_CERPU</name>
<evidence type="ECO:0000313" key="10">
    <source>
        <dbReference type="Proteomes" id="UP000822688"/>
    </source>
</evidence>
<keyword evidence="6" id="KW-0456">Lyase</keyword>
<comment type="pathway">
    <text evidence="1">Carbohydrate biosynthesis; gluconeogenesis.</text>
</comment>
<feature type="compositionally biased region" description="Polar residues" evidence="8">
    <location>
        <begin position="478"/>
        <end position="489"/>
    </location>
</feature>
<evidence type="ECO:0000256" key="3">
    <source>
        <dbReference type="ARBA" id="ARBA00012363"/>
    </source>
</evidence>
<comment type="similarity">
    <text evidence="2">Belongs to the phosphoenolpyruvate carboxykinase (ATP) family.</text>
</comment>
<dbReference type="InterPro" id="IPR001272">
    <property type="entry name" value="PEP_carboxykinase_ATP"/>
</dbReference>
<dbReference type="EC" id="4.1.1.49" evidence="3"/>
<dbReference type="InterPro" id="IPR008210">
    <property type="entry name" value="PEP_carboxykinase_N"/>
</dbReference>
<dbReference type="AlphaFoldDB" id="A0A8T0I4F9"/>
<dbReference type="GO" id="GO:0005829">
    <property type="term" value="C:cytosol"/>
    <property type="evidence" value="ECO:0007669"/>
    <property type="project" value="TreeGrafter"/>
</dbReference>
<dbReference type="GO" id="GO:0005524">
    <property type="term" value="F:ATP binding"/>
    <property type="evidence" value="ECO:0007669"/>
    <property type="project" value="UniProtKB-KW"/>
</dbReference>
<keyword evidence="10" id="KW-1185">Reference proteome</keyword>
<dbReference type="GO" id="GO:0004612">
    <property type="term" value="F:phosphoenolpyruvate carboxykinase (ATP) activity"/>
    <property type="evidence" value="ECO:0007669"/>
    <property type="project" value="UniProtKB-EC"/>
</dbReference>
<comment type="caution">
    <text evidence="9">The sequence shown here is derived from an EMBL/GenBank/DDBJ whole genome shotgun (WGS) entry which is preliminary data.</text>
</comment>
<evidence type="ECO:0000256" key="2">
    <source>
        <dbReference type="ARBA" id="ARBA00006052"/>
    </source>
</evidence>
<dbReference type="GO" id="GO:0006094">
    <property type="term" value="P:gluconeogenesis"/>
    <property type="evidence" value="ECO:0007669"/>
    <property type="project" value="InterPro"/>
</dbReference>
<dbReference type="PANTHER" id="PTHR30031">
    <property type="entry name" value="PHOSPHOENOLPYRUVATE CARBOXYKINASE ATP"/>
    <property type="match status" value="1"/>
</dbReference>
<dbReference type="PANTHER" id="PTHR30031:SF2">
    <property type="entry name" value="PHOSPHOENOLPYRUVATE CARBOXYKINASE (ATP)"/>
    <property type="match status" value="1"/>
</dbReference>
<evidence type="ECO:0000256" key="4">
    <source>
        <dbReference type="ARBA" id="ARBA00022741"/>
    </source>
</evidence>
<proteinExistence type="inferred from homology"/>
<dbReference type="SUPFAM" id="SSF68923">
    <property type="entry name" value="PEP carboxykinase N-terminal domain"/>
    <property type="match status" value="1"/>
</dbReference>
<protein>
    <recommendedName>
        <fullName evidence="3">phosphoenolpyruvate carboxykinase (ATP)</fullName>
        <ecNumber evidence="3">4.1.1.49</ecNumber>
    </recommendedName>
</protein>
<accession>A0A8T0I4F9</accession>
<dbReference type="Gene3D" id="3.90.228.20">
    <property type="match status" value="1"/>
</dbReference>
<dbReference type="InterPro" id="IPR013035">
    <property type="entry name" value="PEP_carboxykinase_C"/>
</dbReference>